<dbReference type="PANTHER" id="PTHR46637:SF1">
    <property type="entry name" value="BLL5188 PROTEIN"/>
    <property type="match status" value="1"/>
</dbReference>
<dbReference type="PANTHER" id="PTHR46637">
    <property type="entry name" value="TIS1421-TRANSPOSASE PROTEIN A"/>
    <property type="match status" value="1"/>
</dbReference>
<gene>
    <name evidence="2" type="primary">ORFU9</name>
</gene>
<name>Q84IJ1_JANS3</name>
<organism evidence="2">
    <name type="scientific">Janthinobacterium sp. (strain J3)</name>
    <dbReference type="NCBI Taxonomy" id="213804"/>
    <lineage>
        <taxon>Bacteria</taxon>
        <taxon>Pseudomonadati</taxon>
        <taxon>Pseudomonadota</taxon>
        <taxon>Betaproteobacteria</taxon>
        <taxon>Burkholderiales</taxon>
        <taxon>Oxalobacteraceae</taxon>
        <taxon>Janthinobacterium</taxon>
    </lineage>
</organism>
<feature type="domain" description="Insertion element IS402-like" evidence="1">
    <location>
        <begin position="6"/>
        <end position="83"/>
    </location>
</feature>
<evidence type="ECO:0000259" key="1">
    <source>
        <dbReference type="Pfam" id="PF13340"/>
    </source>
</evidence>
<dbReference type="InterPro" id="IPR052909">
    <property type="entry name" value="Transposase_6_like"/>
</dbReference>
<dbReference type="EMBL" id="AB095952">
    <property type="protein sequence ID" value="BAC56737.1"/>
    <property type="molecule type" value="Genomic_DNA"/>
</dbReference>
<sequence>MARALLPEDLWSLIAAHLPAHRRSPKGGRPRIDDRAAPTGILFVLKTGIPWEYLPRELGCGSGMTCWRRLHEWMLAGVWQRIHETILRRLREHDQIMWDRASVDAASVPAPAGGEHTGRNPTDRGKLGCKHHLWLMSVGFHW</sequence>
<dbReference type="Pfam" id="PF13340">
    <property type="entry name" value="DUF4096"/>
    <property type="match status" value="1"/>
</dbReference>
<dbReference type="NCBIfam" id="NF033580">
    <property type="entry name" value="transpos_IS5_3"/>
    <property type="match status" value="1"/>
</dbReference>
<accession>Q84IJ1</accession>
<reference evidence="2" key="1">
    <citation type="journal article" date="2004" name="Biosci. Biotechnol. Biochem.">
        <title>Divergent structures of carbazole degradative car operons isolated from gram-negative bacteria.</title>
        <authorList>
            <person name="Inoue K."/>
            <person name="Widada J."/>
            <person name="Nakai S."/>
            <person name="Endoh T."/>
            <person name="Urata M."/>
            <person name="Ashikawa Y."/>
            <person name="Shintani M."/>
            <person name="Saiki Y."/>
            <person name="Yoshida T."/>
            <person name="Habe H."/>
            <person name="Omori T."/>
            <person name="Nojiri H."/>
        </authorList>
    </citation>
    <scope>NUCLEOTIDE SEQUENCE</scope>
    <source>
        <strain evidence="2">J3</strain>
    </source>
</reference>
<evidence type="ECO:0000313" key="2">
    <source>
        <dbReference type="EMBL" id="BAC56737.1"/>
    </source>
</evidence>
<protein>
    <submittedName>
        <fullName evidence="2">Transposase</fullName>
    </submittedName>
</protein>
<dbReference type="InterPro" id="IPR025161">
    <property type="entry name" value="IS402-like_dom"/>
</dbReference>
<dbReference type="AlphaFoldDB" id="Q84IJ1"/>
<proteinExistence type="predicted"/>